<dbReference type="NCBIfam" id="TIGR01643">
    <property type="entry name" value="YD_repeat_2x"/>
    <property type="match status" value="1"/>
</dbReference>
<dbReference type="AlphaFoldDB" id="A0A077NIM8"/>
<proteinExistence type="predicted"/>
<organism evidence="1">
    <name type="scientific">Xenorhabdus bovienii str. puntauvense</name>
    <dbReference type="NCBI Taxonomy" id="1398201"/>
    <lineage>
        <taxon>Bacteria</taxon>
        <taxon>Pseudomonadati</taxon>
        <taxon>Pseudomonadota</taxon>
        <taxon>Gammaproteobacteria</taxon>
        <taxon>Enterobacterales</taxon>
        <taxon>Morganellaceae</taxon>
        <taxon>Xenorhabdus</taxon>
    </lineage>
</organism>
<dbReference type="RefSeq" id="WP_051870368.1">
    <property type="nucleotide sequence ID" value="NZ_CAWLWN010000038.1"/>
</dbReference>
<dbReference type="EMBL" id="CBSW010000244">
    <property type="protein sequence ID" value="CDG98609.1"/>
    <property type="molecule type" value="Genomic_DNA"/>
</dbReference>
<dbReference type="HOGENOM" id="CLU_2372039_0_0_6"/>
<comment type="caution">
    <text evidence="1">The sequence shown here is derived from an EMBL/GenBank/DDBJ whole genome shotgun (WGS) entry which is preliminary data.</text>
</comment>
<reference evidence="1" key="1">
    <citation type="submission" date="2013-07" db="EMBL/GenBank/DDBJ databases">
        <title>Sub-species coevolution in mutualistic symbiosis.</title>
        <authorList>
            <person name="Murfin K."/>
            <person name="Klassen J."/>
            <person name="Lee M."/>
            <person name="Forst S."/>
            <person name="Stock P."/>
            <person name="Goodrich-Blair H."/>
        </authorList>
    </citation>
    <scope>NUCLEOTIDE SEQUENCE [LARGE SCALE GENOMIC DNA]</scope>
    <source>
        <strain evidence="1">Puntauvense</strain>
    </source>
</reference>
<dbReference type="Gene3D" id="2.180.10.10">
    <property type="entry name" value="RHS repeat-associated core"/>
    <property type="match status" value="1"/>
</dbReference>
<dbReference type="InterPro" id="IPR006530">
    <property type="entry name" value="YD"/>
</dbReference>
<evidence type="ECO:0000313" key="1">
    <source>
        <dbReference type="EMBL" id="CDG98609.1"/>
    </source>
</evidence>
<accession>A0A077NIM8</accession>
<gene>
    <name evidence="1" type="ORF">XBP1_400003</name>
</gene>
<name>A0A077NIM8_XENBV</name>
<dbReference type="Proteomes" id="UP000028511">
    <property type="component" value="Unassembled WGS sequence"/>
</dbReference>
<protein>
    <submittedName>
        <fullName evidence="1">Uncharacterized protein</fullName>
    </submittedName>
</protein>
<sequence>MSQVQQLLAEGQHADWQDEDQTHWHTLLDSTAYLTQSHSDATGALLTQTDAGGNKQRLAYNIPGQLKSSWLMLRNQSEQVIVKARDYSAAGQKLR</sequence>